<dbReference type="HOGENOM" id="CLU_013798_1_1_10"/>
<dbReference type="CDD" id="cd07341">
    <property type="entry name" value="M56_BlaR1_MecR1_like"/>
    <property type="match status" value="1"/>
</dbReference>
<dbReference type="SUPFAM" id="SSF74653">
    <property type="entry name" value="TolA/TonB C-terminal domain"/>
    <property type="match status" value="1"/>
</dbReference>
<dbReference type="Pfam" id="PF05569">
    <property type="entry name" value="Peptidase_M56"/>
    <property type="match status" value="1"/>
</dbReference>
<evidence type="ECO:0000256" key="1">
    <source>
        <dbReference type="ARBA" id="ARBA00004383"/>
    </source>
</evidence>
<keyword evidence="6 10" id="KW-0812">Transmembrane</keyword>
<keyword evidence="3 10" id="KW-0813">Transport</keyword>
<dbReference type="InterPro" id="IPR006260">
    <property type="entry name" value="TonB/TolA_C"/>
</dbReference>
<comment type="similarity">
    <text evidence="2">Belongs to the TonB family.</text>
</comment>
<name>C6VSU6_DYAFD</name>
<keyword evidence="5" id="KW-0997">Cell inner membrane</keyword>
<dbReference type="InterPro" id="IPR039426">
    <property type="entry name" value="TonB-dep_rcpt-like"/>
</dbReference>
<keyword evidence="7" id="KW-0653">Protein transport</keyword>
<dbReference type="SUPFAM" id="SSF56935">
    <property type="entry name" value="Porins"/>
    <property type="match status" value="1"/>
</dbReference>
<dbReference type="InterPro" id="IPR012910">
    <property type="entry name" value="Plug_dom"/>
</dbReference>
<keyword evidence="8 11" id="KW-1133">Transmembrane helix</keyword>
<keyword evidence="9 10" id="KW-0472">Membrane</keyword>
<comment type="similarity">
    <text evidence="10">Belongs to the TonB-dependent receptor family.</text>
</comment>
<dbReference type="GO" id="GO:0009279">
    <property type="term" value="C:cell outer membrane"/>
    <property type="evidence" value="ECO:0007669"/>
    <property type="project" value="UniProtKB-SubCell"/>
</dbReference>
<dbReference type="Pfam" id="PF07715">
    <property type="entry name" value="Plug"/>
    <property type="match status" value="1"/>
</dbReference>
<keyword evidence="14" id="KW-1185">Reference proteome</keyword>
<dbReference type="InterPro" id="IPR037682">
    <property type="entry name" value="TonB_C"/>
</dbReference>
<dbReference type="GO" id="GO:0098797">
    <property type="term" value="C:plasma membrane protein complex"/>
    <property type="evidence" value="ECO:0007669"/>
    <property type="project" value="TreeGrafter"/>
</dbReference>
<accession>C6VSU6</accession>
<feature type="transmembrane region" description="Helical" evidence="11">
    <location>
        <begin position="6"/>
        <end position="24"/>
    </location>
</feature>
<evidence type="ECO:0000313" key="14">
    <source>
        <dbReference type="Proteomes" id="UP000002011"/>
    </source>
</evidence>
<dbReference type="KEGG" id="dfe:Dfer_3381"/>
<reference evidence="13 14" key="1">
    <citation type="journal article" date="2009" name="Stand. Genomic Sci.">
        <title>Complete genome sequence of Dyadobacter fermentans type strain (NS114).</title>
        <authorList>
            <person name="Lang E."/>
            <person name="Lapidus A."/>
            <person name="Chertkov O."/>
            <person name="Brettin T."/>
            <person name="Detter J.C."/>
            <person name="Han C."/>
            <person name="Copeland A."/>
            <person name="Glavina Del Rio T."/>
            <person name="Nolan M."/>
            <person name="Chen F."/>
            <person name="Lucas S."/>
            <person name="Tice H."/>
            <person name="Cheng J.F."/>
            <person name="Land M."/>
            <person name="Hauser L."/>
            <person name="Chang Y.J."/>
            <person name="Jeffries C.D."/>
            <person name="Kopitz M."/>
            <person name="Bruce D."/>
            <person name="Goodwin L."/>
            <person name="Pitluck S."/>
            <person name="Ovchinnikova G."/>
            <person name="Pati A."/>
            <person name="Ivanova N."/>
            <person name="Mavrommatis K."/>
            <person name="Chen A."/>
            <person name="Palaniappan K."/>
            <person name="Chain P."/>
            <person name="Bristow J."/>
            <person name="Eisen J.A."/>
            <person name="Markowitz V."/>
            <person name="Hugenholtz P."/>
            <person name="Goker M."/>
            <person name="Rohde M."/>
            <person name="Kyrpides N.C."/>
            <person name="Klenk H.P."/>
        </authorList>
    </citation>
    <scope>NUCLEOTIDE SEQUENCE [LARGE SCALE GENOMIC DNA]</scope>
    <source>
        <strain evidence="14">ATCC 700827 / DSM 18053 / CIP 107007 / KCTC 52180 / NS114</strain>
    </source>
</reference>
<comment type="subcellular location">
    <subcellularLocation>
        <location evidence="1">Cell inner membrane</location>
        <topology evidence="1">Single-pass membrane protein</topology>
        <orientation evidence="1">Periplasmic side</orientation>
    </subcellularLocation>
    <subcellularLocation>
        <location evidence="10">Cell outer membrane</location>
        <topology evidence="10">Multi-pass membrane protein</topology>
    </subcellularLocation>
</comment>
<dbReference type="GO" id="GO:0055085">
    <property type="term" value="P:transmembrane transport"/>
    <property type="evidence" value="ECO:0007669"/>
    <property type="project" value="InterPro"/>
</dbReference>
<evidence type="ECO:0000256" key="8">
    <source>
        <dbReference type="ARBA" id="ARBA00022989"/>
    </source>
</evidence>
<dbReference type="Gene3D" id="2.170.130.10">
    <property type="entry name" value="TonB-dependent receptor, plug domain"/>
    <property type="match status" value="1"/>
</dbReference>
<evidence type="ECO:0000256" key="3">
    <source>
        <dbReference type="ARBA" id="ARBA00022448"/>
    </source>
</evidence>
<evidence type="ECO:0000256" key="9">
    <source>
        <dbReference type="ARBA" id="ARBA00023136"/>
    </source>
</evidence>
<dbReference type="Pfam" id="PF03544">
    <property type="entry name" value="TonB_C"/>
    <property type="match status" value="1"/>
</dbReference>
<keyword evidence="4" id="KW-1003">Cell membrane</keyword>
<evidence type="ECO:0000256" key="10">
    <source>
        <dbReference type="PROSITE-ProRule" id="PRU01360"/>
    </source>
</evidence>
<feature type="transmembrane region" description="Helical" evidence="11">
    <location>
        <begin position="36"/>
        <end position="55"/>
    </location>
</feature>
<gene>
    <name evidence="13" type="ordered locus">Dfer_3381</name>
</gene>
<keyword evidence="10" id="KW-0998">Cell outer membrane</keyword>
<dbReference type="NCBIfam" id="TIGR01352">
    <property type="entry name" value="tonB_Cterm"/>
    <property type="match status" value="1"/>
</dbReference>
<organism evidence="13 14">
    <name type="scientific">Dyadobacter fermentans (strain ATCC 700827 / DSM 18053 / CIP 107007 / KCTC 52180 / NS114)</name>
    <dbReference type="NCBI Taxonomy" id="471854"/>
    <lineage>
        <taxon>Bacteria</taxon>
        <taxon>Pseudomonadati</taxon>
        <taxon>Bacteroidota</taxon>
        <taxon>Cytophagia</taxon>
        <taxon>Cytophagales</taxon>
        <taxon>Spirosomataceae</taxon>
        <taxon>Dyadobacter</taxon>
    </lineage>
</organism>
<dbReference type="eggNOG" id="COG1629">
    <property type="taxonomic scope" value="Bacteria"/>
</dbReference>
<dbReference type="PANTHER" id="PTHR33446">
    <property type="entry name" value="PROTEIN TONB-RELATED"/>
    <property type="match status" value="1"/>
</dbReference>
<proteinExistence type="inferred from homology"/>
<dbReference type="InterPro" id="IPR051045">
    <property type="entry name" value="TonB-dependent_transducer"/>
</dbReference>
<dbReference type="InterPro" id="IPR037066">
    <property type="entry name" value="Plug_dom_sf"/>
</dbReference>
<evidence type="ECO:0000256" key="2">
    <source>
        <dbReference type="ARBA" id="ARBA00006555"/>
    </source>
</evidence>
<dbReference type="eggNOG" id="COG0810">
    <property type="taxonomic scope" value="Bacteria"/>
</dbReference>
<dbReference type="PANTHER" id="PTHR33446:SF2">
    <property type="entry name" value="PROTEIN TONB"/>
    <property type="match status" value="1"/>
</dbReference>
<sequence length="506" mass="56646">METLLYIGKVSLYWTLLYGCYWLMLRKHTFFQWNRAYLVASLLAAFLLPEVIYPASGPELPVIYEVNAAAFTVSAAPREPASGFNWWQGIAIVYAFGLAIFGSQLIREVAKLVRYLKSGEVIGLEDCTIVLIDSNQVGSFSFLKWIVINRNDYENHFDAILRHEMVHTHQRHSLDILLVEVLRTLFWFHPVLPLYKRSLQEIHEYLADAEAPNREHYAKFLVAYALNAPVAALTNHFFKPSQIKNRIKMIYKSRTSKWMLGTYAVAAALIGSVAVFVAGCESQVSKETEPPKVEQKEAVVVPDEAVKDEKVYTVVDKHPLFPGGVKEMYKFLGQNIRYPKKAIDANVQGRVFLAFVVTETGEISDLRILKGLGAGCDEEALRVVSTMPKWVPGEVDGKPVRVKYNLPINFQLEETPSNDTTQATVPGVAKSPTKVTLRLNDQLTLPGSQPLYILNGEEMEEGLSLNTIDPNTIESLNVFKGAEATKIYGSKGANGVISIITKDNNK</sequence>
<dbReference type="eggNOG" id="COG4219">
    <property type="taxonomic scope" value="Bacteria"/>
</dbReference>
<dbReference type="RefSeq" id="WP_015812835.1">
    <property type="nucleotide sequence ID" value="NC_013037.1"/>
</dbReference>
<evidence type="ECO:0000256" key="7">
    <source>
        <dbReference type="ARBA" id="ARBA00022927"/>
    </source>
</evidence>
<evidence type="ECO:0000256" key="5">
    <source>
        <dbReference type="ARBA" id="ARBA00022519"/>
    </source>
</evidence>
<dbReference type="GO" id="GO:0031992">
    <property type="term" value="F:energy transducer activity"/>
    <property type="evidence" value="ECO:0007669"/>
    <property type="project" value="TreeGrafter"/>
</dbReference>
<dbReference type="OrthoDB" id="1522859at2"/>
<dbReference type="Proteomes" id="UP000002011">
    <property type="component" value="Chromosome"/>
</dbReference>
<feature type="domain" description="TonB C-terminal" evidence="12">
    <location>
        <begin position="323"/>
        <end position="419"/>
    </location>
</feature>
<evidence type="ECO:0000259" key="12">
    <source>
        <dbReference type="PROSITE" id="PS52015"/>
    </source>
</evidence>
<dbReference type="AlphaFoldDB" id="C6VSU6"/>
<keyword evidence="10" id="KW-1134">Transmembrane beta strand</keyword>
<feature type="transmembrane region" description="Helical" evidence="11">
    <location>
        <begin position="258"/>
        <end position="279"/>
    </location>
</feature>
<feature type="transmembrane region" description="Helical" evidence="11">
    <location>
        <begin position="86"/>
        <end position="106"/>
    </location>
</feature>
<evidence type="ECO:0000313" key="13">
    <source>
        <dbReference type="EMBL" id="ACT94591.1"/>
    </source>
</evidence>
<dbReference type="PROSITE" id="PS52015">
    <property type="entry name" value="TONB_CTD"/>
    <property type="match status" value="1"/>
</dbReference>
<dbReference type="Gene3D" id="3.30.1150.10">
    <property type="match status" value="1"/>
</dbReference>
<dbReference type="STRING" id="471854.Dfer_3381"/>
<evidence type="ECO:0000256" key="4">
    <source>
        <dbReference type="ARBA" id="ARBA00022475"/>
    </source>
</evidence>
<protein>
    <submittedName>
        <fullName evidence="13">TonB family protein</fullName>
    </submittedName>
</protein>
<evidence type="ECO:0000256" key="11">
    <source>
        <dbReference type="SAM" id="Phobius"/>
    </source>
</evidence>
<dbReference type="InterPro" id="IPR008756">
    <property type="entry name" value="Peptidase_M56"/>
</dbReference>
<dbReference type="EMBL" id="CP001619">
    <property type="protein sequence ID" value="ACT94591.1"/>
    <property type="molecule type" value="Genomic_DNA"/>
</dbReference>
<dbReference type="GO" id="GO:0015031">
    <property type="term" value="P:protein transport"/>
    <property type="evidence" value="ECO:0007669"/>
    <property type="project" value="UniProtKB-KW"/>
</dbReference>
<dbReference type="PROSITE" id="PS52016">
    <property type="entry name" value="TONB_DEPENDENT_REC_3"/>
    <property type="match status" value="1"/>
</dbReference>
<evidence type="ECO:0000256" key="6">
    <source>
        <dbReference type="ARBA" id="ARBA00022692"/>
    </source>
</evidence>